<dbReference type="InterPro" id="IPR001926">
    <property type="entry name" value="TrpB-like_PALP"/>
</dbReference>
<dbReference type="PROSITE" id="PS00901">
    <property type="entry name" value="CYS_SYNTHASE"/>
    <property type="match status" value="1"/>
</dbReference>
<organism evidence="5 6">
    <name type="scientific">Romanomermis culicivorax</name>
    <name type="common">Nematode worm</name>
    <dbReference type="NCBI Taxonomy" id="13658"/>
    <lineage>
        <taxon>Eukaryota</taxon>
        <taxon>Metazoa</taxon>
        <taxon>Ecdysozoa</taxon>
        <taxon>Nematoda</taxon>
        <taxon>Enoplea</taxon>
        <taxon>Dorylaimia</taxon>
        <taxon>Mermithida</taxon>
        <taxon>Mermithoidea</taxon>
        <taxon>Mermithidae</taxon>
        <taxon>Romanomermis</taxon>
    </lineage>
</organism>
<dbReference type="Proteomes" id="UP000887565">
    <property type="component" value="Unplaced"/>
</dbReference>
<keyword evidence="3" id="KW-0663">Pyridoxal phosphate</keyword>
<dbReference type="GO" id="GO:0006535">
    <property type="term" value="P:cysteine biosynthetic process from serine"/>
    <property type="evidence" value="ECO:0007669"/>
    <property type="project" value="InterPro"/>
</dbReference>
<dbReference type="SUPFAM" id="SSF53686">
    <property type="entry name" value="Tryptophan synthase beta subunit-like PLP-dependent enzymes"/>
    <property type="match status" value="1"/>
</dbReference>
<protein>
    <submittedName>
        <fullName evidence="6">Tryptophan synthase beta chain-like PALP domain-containing protein</fullName>
    </submittedName>
</protein>
<dbReference type="InterPro" id="IPR001216">
    <property type="entry name" value="P-phosphate_BS"/>
</dbReference>
<evidence type="ECO:0000256" key="1">
    <source>
        <dbReference type="ARBA" id="ARBA00001933"/>
    </source>
</evidence>
<comment type="cofactor">
    <cofactor evidence="1">
        <name>pyridoxal 5'-phosphate</name>
        <dbReference type="ChEBI" id="CHEBI:597326"/>
    </cofactor>
</comment>
<dbReference type="FunFam" id="3.40.50.1100:FF:000003">
    <property type="entry name" value="Cystathionine beta-synthase"/>
    <property type="match status" value="1"/>
</dbReference>
<dbReference type="Pfam" id="PF00291">
    <property type="entry name" value="PALP"/>
    <property type="match status" value="1"/>
</dbReference>
<dbReference type="CDD" id="cd01561">
    <property type="entry name" value="CBS_like"/>
    <property type="match status" value="1"/>
</dbReference>
<evidence type="ECO:0000256" key="2">
    <source>
        <dbReference type="ARBA" id="ARBA00007103"/>
    </source>
</evidence>
<dbReference type="PANTHER" id="PTHR10314">
    <property type="entry name" value="CYSTATHIONINE BETA-SYNTHASE"/>
    <property type="match status" value="1"/>
</dbReference>
<comment type="similarity">
    <text evidence="2">Belongs to the cysteine synthase/cystathionine beta-synthase family.</text>
</comment>
<keyword evidence="5" id="KW-1185">Reference proteome</keyword>
<reference evidence="6" key="1">
    <citation type="submission" date="2022-11" db="UniProtKB">
        <authorList>
            <consortium name="WormBaseParasite"/>
        </authorList>
    </citation>
    <scope>IDENTIFICATION</scope>
</reference>
<dbReference type="InterPro" id="IPR036052">
    <property type="entry name" value="TrpB-like_PALP_sf"/>
</dbReference>
<dbReference type="AlphaFoldDB" id="A0A915IY34"/>
<evidence type="ECO:0000256" key="3">
    <source>
        <dbReference type="ARBA" id="ARBA00022898"/>
    </source>
</evidence>
<proteinExistence type="inferred from homology"/>
<accession>A0A915IY34</accession>
<sequence>MEYTNGHSTKEEEEHEQVLKLVNGDGWNLPDVPAEGCWPLNDEATYHQPLNMEAPKILPNALHFIGRTPLIRINRLGKAAGLKCELFSIEPAALLGFLGCKVAKCEFFNAGGSVKDRIGLRMVEDAEREGKLKPGMTVIEPTSGNTGIGLALASAIKGYRCIIVMPEKMSKEKVDTLKALGAEIVRTPTEAKYDSSKSHIAVARRLNLDIPDSIILDQKHLQKRLIIGHLEVRPALDVSIRVKATIQSDFKLFSPGKLDMMVVGAGTGGTLTGIGRKIKERCPECVMVGADPVGSILAGPDEGGFYEVEGIGYDFIPAVIDRTVVDRWVKTKDKESLETARQLIREEGLLCGGSSGASMWAALQAAKDLKEGQRCVVLLPDGVRNYMTKFLSDSWMTERGFSTGQSSQAIKCKNA</sequence>
<evidence type="ECO:0000313" key="6">
    <source>
        <dbReference type="WBParaSite" id="nRc.2.0.1.t18743-RA"/>
    </source>
</evidence>
<dbReference type="WBParaSite" id="nRc.2.0.1.t18743-RA">
    <property type="protein sequence ID" value="nRc.2.0.1.t18743-RA"/>
    <property type="gene ID" value="nRc.2.0.1.g18743"/>
</dbReference>
<dbReference type="Gene3D" id="3.40.50.1100">
    <property type="match status" value="2"/>
</dbReference>
<feature type="domain" description="Tryptophan synthase beta chain-like PALP" evidence="4">
    <location>
        <begin position="64"/>
        <end position="381"/>
    </location>
</feature>
<dbReference type="InterPro" id="IPR050214">
    <property type="entry name" value="Cys_Synth/Cystath_Beta-Synth"/>
</dbReference>
<dbReference type="OMA" id="CMTADTG"/>
<dbReference type="FunFam" id="3.40.50.1100:FF:000010">
    <property type="entry name" value="Cystathionine beta-synthase"/>
    <property type="match status" value="1"/>
</dbReference>
<name>A0A915IY34_ROMCU</name>
<evidence type="ECO:0000313" key="5">
    <source>
        <dbReference type="Proteomes" id="UP000887565"/>
    </source>
</evidence>
<evidence type="ECO:0000259" key="4">
    <source>
        <dbReference type="Pfam" id="PF00291"/>
    </source>
</evidence>